<accession>A0ABP8Q8J8</accession>
<dbReference type="InterPro" id="IPR045584">
    <property type="entry name" value="Pilin-like"/>
</dbReference>
<sequence>MQLPVVSQQRGTTLIEVLIALVIIAIGLLGFASLQMNSMQRQEQAKAYQAAVQSLQELSETMTQHADLTVSGNFDFAGLSGSTPAAMSCSPCTGADLAKQQLHSWYQRMSARLPSPRFAVASQSLEGGRQVTITLTWDANLTGSGASSCTTADSHQCHHLTFWVSS</sequence>
<comment type="caution">
    <text evidence="2">The sequence shown here is derived from an EMBL/GenBank/DDBJ whole genome shotgun (WGS) entry which is preliminary data.</text>
</comment>
<dbReference type="InterPro" id="IPR012902">
    <property type="entry name" value="N_methyl_site"/>
</dbReference>
<dbReference type="Pfam" id="PF07963">
    <property type="entry name" value="N_methyl"/>
    <property type="match status" value="1"/>
</dbReference>
<dbReference type="NCBIfam" id="TIGR02532">
    <property type="entry name" value="IV_pilin_GFxxxE"/>
    <property type="match status" value="1"/>
</dbReference>
<dbReference type="InterPro" id="IPR013362">
    <property type="entry name" value="Pilus_4_PilV"/>
</dbReference>
<evidence type="ECO:0008006" key="4">
    <source>
        <dbReference type="Google" id="ProtNLM"/>
    </source>
</evidence>
<evidence type="ECO:0000256" key="1">
    <source>
        <dbReference type="SAM" id="Phobius"/>
    </source>
</evidence>
<keyword evidence="3" id="KW-1185">Reference proteome</keyword>
<dbReference type="Proteomes" id="UP001501321">
    <property type="component" value="Unassembled WGS sequence"/>
</dbReference>
<dbReference type="RefSeq" id="WP_345012474.1">
    <property type="nucleotide sequence ID" value="NZ_BAABFC010000012.1"/>
</dbReference>
<evidence type="ECO:0000313" key="3">
    <source>
        <dbReference type="Proteomes" id="UP001501321"/>
    </source>
</evidence>
<organism evidence="2 3">
    <name type="scientific">Pseudaeromonas paramecii</name>
    <dbReference type="NCBI Taxonomy" id="2138166"/>
    <lineage>
        <taxon>Bacteria</taxon>
        <taxon>Pseudomonadati</taxon>
        <taxon>Pseudomonadota</taxon>
        <taxon>Gammaproteobacteria</taxon>
        <taxon>Aeromonadales</taxon>
        <taxon>Aeromonadaceae</taxon>
        <taxon>Pseudaeromonas</taxon>
    </lineage>
</organism>
<feature type="transmembrane region" description="Helical" evidence="1">
    <location>
        <begin position="12"/>
        <end position="34"/>
    </location>
</feature>
<proteinExistence type="predicted"/>
<dbReference type="Gene3D" id="3.30.700.10">
    <property type="entry name" value="Glycoprotein, Type 4 Pilin"/>
    <property type="match status" value="1"/>
</dbReference>
<gene>
    <name evidence="2" type="ORF">GCM10023095_19370</name>
</gene>
<dbReference type="NCBIfam" id="TIGR02523">
    <property type="entry name" value="type_IV_pilV"/>
    <property type="match status" value="1"/>
</dbReference>
<evidence type="ECO:0000313" key="2">
    <source>
        <dbReference type="EMBL" id="GAA4499357.1"/>
    </source>
</evidence>
<reference evidence="3" key="1">
    <citation type="journal article" date="2019" name="Int. J. Syst. Evol. Microbiol.">
        <title>The Global Catalogue of Microorganisms (GCM) 10K type strain sequencing project: providing services to taxonomists for standard genome sequencing and annotation.</title>
        <authorList>
            <consortium name="The Broad Institute Genomics Platform"/>
            <consortium name="The Broad Institute Genome Sequencing Center for Infectious Disease"/>
            <person name="Wu L."/>
            <person name="Ma J."/>
        </authorList>
    </citation>
    <scope>NUCLEOTIDE SEQUENCE [LARGE SCALE GENOMIC DNA]</scope>
    <source>
        <strain evidence="3">JCM 32226</strain>
    </source>
</reference>
<name>A0ABP8Q8J8_9GAMM</name>
<dbReference type="SUPFAM" id="SSF54523">
    <property type="entry name" value="Pili subunits"/>
    <property type="match status" value="1"/>
</dbReference>
<keyword evidence="1" id="KW-0812">Transmembrane</keyword>
<keyword evidence="1" id="KW-0472">Membrane</keyword>
<dbReference type="EMBL" id="BAABFC010000012">
    <property type="protein sequence ID" value="GAA4499357.1"/>
    <property type="molecule type" value="Genomic_DNA"/>
</dbReference>
<protein>
    <recommendedName>
        <fullName evidence="4">Type IV pilus modification protein PilV</fullName>
    </recommendedName>
</protein>
<keyword evidence="1" id="KW-1133">Transmembrane helix</keyword>